<dbReference type="RefSeq" id="WP_353540516.1">
    <property type="nucleotide sequence ID" value="NZ_BAABRN010000002.1"/>
</dbReference>
<keyword evidence="4" id="KW-1185">Reference proteome</keyword>
<accession>A0ABP9V5G9</accession>
<protein>
    <submittedName>
        <fullName evidence="3">HTH-type transcriptional regulator PuuR</fullName>
    </submittedName>
</protein>
<reference evidence="3 4" key="1">
    <citation type="submission" date="2024-02" db="EMBL/GenBank/DDBJ databases">
        <title>Deinococcus xinjiangensis NBRC 107630.</title>
        <authorList>
            <person name="Ichikawa N."/>
            <person name="Katano-Makiyama Y."/>
            <person name="Hidaka K."/>
        </authorList>
    </citation>
    <scope>NUCLEOTIDE SEQUENCE [LARGE SCALE GENOMIC DNA]</scope>
    <source>
        <strain evidence="3 4">NBRC 107630</strain>
    </source>
</reference>
<evidence type="ECO:0000256" key="1">
    <source>
        <dbReference type="ARBA" id="ARBA00023125"/>
    </source>
</evidence>
<feature type="domain" description="HTH cro/C1-type" evidence="2">
    <location>
        <begin position="29"/>
        <end position="83"/>
    </location>
</feature>
<dbReference type="PROSITE" id="PS50943">
    <property type="entry name" value="HTH_CROC1"/>
    <property type="match status" value="1"/>
</dbReference>
<dbReference type="Proteomes" id="UP001458946">
    <property type="component" value="Unassembled WGS sequence"/>
</dbReference>
<dbReference type="InterPro" id="IPR011051">
    <property type="entry name" value="RmlC_Cupin_sf"/>
</dbReference>
<dbReference type="InterPro" id="IPR014710">
    <property type="entry name" value="RmlC-like_jellyroll"/>
</dbReference>
<dbReference type="Gene3D" id="2.60.120.10">
    <property type="entry name" value="Jelly Rolls"/>
    <property type="match status" value="1"/>
</dbReference>
<dbReference type="Pfam" id="PF01381">
    <property type="entry name" value="HTH_3"/>
    <property type="match status" value="1"/>
</dbReference>
<evidence type="ECO:0000259" key="2">
    <source>
        <dbReference type="PROSITE" id="PS50943"/>
    </source>
</evidence>
<dbReference type="Pfam" id="PF07883">
    <property type="entry name" value="Cupin_2"/>
    <property type="match status" value="1"/>
</dbReference>
<dbReference type="PANTHER" id="PTHR46797:SF1">
    <property type="entry name" value="METHYLPHOSPHONATE SYNTHASE"/>
    <property type="match status" value="1"/>
</dbReference>
<comment type="caution">
    <text evidence="3">The sequence shown here is derived from an EMBL/GenBank/DDBJ whole genome shotgun (WGS) entry which is preliminary data.</text>
</comment>
<dbReference type="PANTHER" id="PTHR46797">
    <property type="entry name" value="HTH-TYPE TRANSCRIPTIONAL REGULATOR"/>
    <property type="match status" value="1"/>
</dbReference>
<dbReference type="SUPFAM" id="SSF51182">
    <property type="entry name" value="RmlC-like cupins"/>
    <property type="match status" value="1"/>
</dbReference>
<dbReference type="InterPro" id="IPR013096">
    <property type="entry name" value="Cupin_2"/>
</dbReference>
<evidence type="ECO:0000313" key="4">
    <source>
        <dbReference type="Proteomes" id="UP001458946"/>
    </source>
</evidence>
<evidence type="ECO:0000313" key="3">
    <source>
        <dbReference type="EMBL" id="GAA5500529.1"/>
    </source>
</evidence>
<gene>
    <name evidence="3" type="primary">puuR</name>
    <name evidence="3" type="ORF">Dxin01_00250</name>
</gene>
<name>A0ABP9V5G9_9DEIO</name>
<dbReference type="EMBL" id="BAABRN010000002">
    <property type="protein sequence ID" value="GAA5500529.1"/>
    <property type="molecule type" value="Genomic_DNA"/>
</dbReference>
<keyword evidence="1" id="KW-0238">DNA-binding</keyword>
<dbReference type="InterPro" id="IPR050807">
    <property type="entry name" value="TransReg_Diox_bact_type"/>
</dbReference>
<dbReference type="CDD" id="cd02209">
    <property type="entry name" value="cupin_XRE_C"/>
    <property type="match status" value="1"/>
</dbReference>
<proteinExistence type="predicted"/>
<dbReference type="InterPro" id="IPR010982">
    <property type="entry name" value="Lambda_DNA-bd_dom_sf"/>
</dbReference>
<organism evidence="3 4">
    <name type="scientific">Deinococcus xinjiangensis</name>
    <dbReference type="NCBI Taxonomy" id="457454"/>
    <lineage>
        <taxon>Bacteria</taxon>
        <taxon>Thermotogati</taxon>
        <taxon>Deinococcota</taxon>
        <taxon>Deinococci</taxon>
        <taxon>Deinococcales</taxon>
        <taxon>Deinococcaceae</taxon>
        <taxon>Deinococcus</taxon>
    </lineage>
</organism>
<dbReference type="SUPFAM" id="SSF47413">
    <property type="entry name" value="lambda repressor-like DNA-binding domains"/>
    <property type="match status" value="1"/>
</dbReference>
<dbReference type="CDD" id="cd00093">
    <property type="entry name" value="HTH_XRE"/>
    <property type="match status" value="1"/>
</dbReference>
<dbReference type="Gene3D" id="1.10.260.40">
    <property type="entry name" value="lambda repressor-like DNA-binding domains"/>
    <property type="match status" value="1"/>
</dbReference>
<dbReference type="InterPro" id="IPR001387">
    <property type="entry name" value="Cro/C1-type_HTH"/>
</dbReference>
<sequence>MDLEFSVTRIDAAHYAGEGGEMPPIGPRLRAARKAKGLTLDALVRLTGVDKSFLSRMERDLTSASVATLVKVCAALDIKPGTLFDPPKANLVRASDAARVNFGGVGVEEKLLSQGLKGEVMILNSTIHPHGHGGEELYTLDTTLTFVTVLEGRLEFIIEDAHYFLEVGDSMTVSSRIPHNWRNPDDTPTRVIWVTNPHP</sequence>
<dbReference type="SMART" id="SM00530">
    <property type="entry name" value="HTH_XRE"/>
    <property type="match status" value="1"/>
</dbReference>